<name>A0A239KYQ0_9BACT</name>
<keyword evidence="3" id="KW-1185">Reference proteome</keyword>
<dbReference type="Proteomes" id="UP000198432">
    <property type="component" value="Unassembled WGS sequence"/>
</dbReference>
<reference evidence="3" key="1">
    <citation type="submission" date="2017-06" db="EMBL/GenBank/DDBJ databases">
        <authorList>
            <person name="Varghese N."/>
            <person name="Submissions S."/>
        </authorList>
    </citation>
    <scope>NUCLEOTIDE SEQUENCE [LARGE SCALE GENOMIC DNA]</scope>
    <source>
        <strain evidence="3">NKM1</strain>
    </source>
</reference>
<evidence type="ECO:0000313" key="3">
    <source>
        <dbReference type="Proteomes" id="UP000198432"/>
    </source>
</evidence>
<gene>
    <name evidence="2" type="ORF">SAMN06296052_13232</name>
</gene>
<dbReference type="RefSeq" id="WP_179223136.1">
    <property type="nucleotide sequence ID" value="NZ_FZOQ01000032.1"/>
</dbReference>
<dbReference type="AlphaFoldDB" id="A0A239KYQ0"/>
<sequence>MASWGTYVIRGTVKGVENGTWIYLTSMDRFDQTPLLDSARVKKERFEFRGQLRNKVLQAMLGLKGPVYKSDGVTVKEHRLTDAAMLWLENNDFFVEGEKGRLFQATINGPATQQDFQLLMRGNVEKAEFIRQHPNTSYLSVFLLNAEKEQYGKEVTAALYKLLSEDRKETLYGRQVATYLEGD</sequence>
<protein>
    <recommendedName>
        <fullName evidence="1">DUF4369 domain-containing protein</fullName>
    </recommendedName>
</protein>
<dbReference type="EMBL" id="FZOQ01000032">
    <property type="protein sequence ID" value="SNT22394.1"/>
    <property type="molecule type" value="Genomic_DNA"/>
</dbReference>
<dbReference type="Pfam" id="PF14289">
    <property type="entry name" value="DUF4369"/>
    <property type="match status" value="1"/>
</dbReference>
<proteinExistence type="predicted"/>
<accession>A0A239KYQ0</accession>
<evidence type="ECO:0000313" key="2">
    <source>
        <dbReference type="EMBL" id="SNT22394.1"/>
    </source>
</evidence>
<organism evidence="2 3">
    <name type="scientific">Pontibacter ummariensis</name>
    <dbReference type="NCBI Taxonomy" id="1610492"/>
    <lineage>
        <taxon>Bacteria</taxon>
        <taxon>Pseudomonadati</taxon>
        <taxon>Bacteroidota</taxon>
        <taxon>Cytophagia</taxon>
        <taxon>Cytophagales</taxon>
        <taxon>Hymenobacteraceae</taxon>
        <taxon>Pontibacter</taxon>
    </lineage>
</organism>
<evidence type="ECO:0000259" key="1">
    <source>
        <dbReference type="Pfam" id="PF14289"/>
    </source>
</evidence>
<feature type="domain" description="DUF4369" evidence="1">
    <location>
        <begin position="7"/>
        <end position="116"/>
    </location>
</feature>
<dbReference type="InterPro" id="IPR025380">
    <property type="entry name" value="DUF4369"/>
</dbReference>